<name>A0A8H9IST3_9BURK</name>
<proteinExistence type="predicted"/>
<gene>
    <name evidence="2" type="ORF">GCM10010096_33950</name>
</gene>
<accession>A0A8H9IST3</accession>
<keyword evidence="1" id="KW-1133">Transmembrane helix</keyword>
<keyword evidence="1" id="KW-0472">Membrane</keyword>
<evidence type="ECO:0000256" key="1">
    <source>
        <dbReference type="SAM" id="Phobius"/>
    </source>
</evidence>
<evidence type="ECO:0000313" key="2">
    <source>
        <dbReference type="EMBL" id="GHC57920.1"/>
    </source>
</evidence>
<feature type="transmembrane region" description="Helical" evidence="1">
    <location>
        <begin position="32"/>
        <end position="51"/>
    </location>
</feature>
<dbReference type="EMBL" id="BMZN01000005">
    <property type="protein sequence ID" value="GHC57920.1"/>
    <property type="molecule type" value="Genomic_DNA"/>
</dbReference>
<keyword evidence="3" id="KW-1185">Reference proteome</keyword>
<reference evidence="3" key="1">
    <citation type="journal article" date="2019" name="Int. J. Syst. Evol. Microbiol.">
        <title>The Global Catalogue of Microorganisms (GCM) 10K type strain sequencing project: providing services to taxonomists for standard genome sequencing and annotation.</title>
        <authorList>
            <consortium name="The Broad Institute Genomics Platform"/>
            <consortium name="The Broad Institute Genome Sequencing Center for Infectious Disease"/>
            <person name="Wu L."/>
            <person name="Ma J."/>
        </authorList>
    </citation>
    <scope>NUCLEOTIDE SEQUENCE [LARGE SCALE GENOMIC DNA]</scope>
    <source>
        <strain evidence="3">KCTC 42083</strain>
    </source>
</reference>
<feature type="transmembrane region" description="Helical" evidence="1">
    <location>
        <begin position="63"/>
        <end position="83"/>
    </location>
</feature>
<protein>
    <submittedName>
        <fullName evidence="2">Membrane protein</fullName>
    </submittedName>
</protein>
<sequence>MLMSQAPSQEEIDAMLKDLGQLPIQGRSWPKWVAAGAWIVLALIGVRFALVASSPQGAAISPVLAGCLVLLFTGLILIAWHMWHGVTTIDQNGIRQNWIMKREVQWQDIHFAKFVPLFNSKRLICFTRRGRPVIFQGATQDLQVAFAKISLVLRRKN</sequence>
<comment type="caution">
    <text evidence="2">The sequence shown here is derived from an EMBL/GenBank/DDBJ whole genome shotgun (WGS) entry which is preliminary data.</text>
</comment>
<dbReference type="Proteomes" id="UP000608923">
    <property type="component" value="Unassembled WGS sequence"/>
</dbReference>
<organism evidence="2 3">
    <name type="scientific">Alcaligenes pakistanensis</name>
    <dbReference type="NCBI Taxonomy" id="1482717"/>
    <lineage>
        <taxon>Bacteria</taxon>
        <taxon>Pseudomonadati</taxon>
        <taxon>Pseudomonadota</taxon>
        <taxon>Betaproteobacteria</taxon>
        <taxon>Burkholderiales</taxon>
        <taxon>Alcaligenaceae</taxon>
        <taxon>Alcaligenes</taxon>
    </lineage>
</organism>
<keyword evidence="1" id="KW-0812">Transmembrane</keyword>
<evidence type="ECO:0000313" key="3">
    <source>
        <dbReference type="Proteomes" id="UP000608923"/>
    </source>
</evidence>
<dbReference type="AlphaFoldDB" id="A0A8H9IST3"/>